<dbReference type="PANTHER" id="PTHR43283">
    <property type="entry name" value="BETA-LACTAMASE-RELATED"/>
    <property type="match status" value="1"/>
</dbReference>
<dbReference type="InterPro" id="IPR001466">
    <property type="entry name" value="Beta-lactam-related"/>
</dbReference>
<evidence type="ECO:0000259" key="1">
    <source>
        <dbReference type="Pfam" id="PF00144"/>
    </source>
</evidence>
<dbReference type="Gene3D" id="3.40.710.10">
    <property type="entry name" value="DD-peptidase/beta-lactamase superfamily"/>
    <property type="match status" value="1"/>
</dbReference>
<name>A0A916YVV3_9BACL</name>
<dbReference type="SUPFAM" id="SSF56601">
    <property type="entry name" value="beta-lactamase/transpeptidase-like"/>
    <property type="match status" value="1"/>
</dbReference>
<dbReference type="AlphaFoldDB" id="A0A916YVV3"/>
<keyword evidence="3" id="KW-1185">Reference proteome</keyword>
<dbReference type="Pfam" id="PF00144">
    <property type="entry name" value="Beta-lactamase"/>
    <property type="match status" value="1"/>
</dbReference>
<dbReference type="PANTHER" id="PTHR43283:SF7">
    <property type="entry name" value="BETA-LACTAMASE-RELATED DOMAIN-CONTAINING PROTEIN"/>
    <property type="match status" value="1"/>
</dbReference>
<sequence length="270" mass="30430">MYSLTKSILSALIGIAIGEGHIQNVKQPIADYFPALATAADPRKRSILVEHLLTMTPGLDWPDFDKPYWKMKRTPDWVSFILNQPMAHTPGEAFTYNSGGSHLLSAILAKTTGESVYDYAKRHLFDKLGFTRPRWNSSAGIHEGGAGLHLRAQDMATFGQLFLQKGNWNGQQLVPAEWVANSTSIHNPGLHQYEPPIFGEYGYHWWVTPEDGTIPGHYFAKGYGGQYLFVMPELALVAAIRKEPEGKSRAICSKQLFYEWIIPLARERRR</sequence>
<gene>
    <name evidence="2" type="ORF">GCM10010911_21280</name>
</gene>
<dbReference type="Proteomes" id="UP000612456">
    <property type="component" value="Unassembled WGS sequence"/>
</dbReference>
<dbReference type="InterPro" id="IPR050789">
    <property type="entry name" value="Diverse_Enzym_Activities"/>
</dbReference>
<dbReference type="InterPro" id="IPR012338">
    <property type="entry name" value="Beta-lactam/transpept-like"/>
</dbReference>
<comment type="caution">
    <text evidence="2">The sequence shown here is derived from an EMBL/GenBank/DDBJ whole genome shotgun (WGS) entry which is preliminary data.</text>
</comment>
<dbReference type="EMBL" id="BMHP01000002">
    <property type="protein sequence ID" value="GGD63243.1"/>
    <property type="molecule type" value="Genomic_DNA"/>
</dbReference>
<reference evidence="2" key="2">
    <citation type="submission" date="2020-09" db="EMBL/GenBank/DDBJ databases">
        <authorList>
            <person name="Sun Q."/>
            <person name="Zhou Y."/>
        </authorList>
    </citation>
    <scope>NUCLEOTIDE SEQUENCE</scope>
    <source>
        <strain evidence="2">CGMCC 1.15178</strain>
    </source>
</reference>
<protein>
    <recommendedName>
        <fullName evidence="1">Beta-lactamase-related domain-containing protein</fullName>
    </recommendedName>
</protein>
<accession>A0A916YVV3</accession>
<reference evidence="2" key="1">
    <citation type="journal article" date="2014" name="Int. J. Syst. Evol. Microbiol.">
        <title>Complete genome sequence of Corynebacterium casei LMG S-19264T (=DSM 44701T), isolated from a smear-ripened cheese.</title>
        <authorList>
            <consortium name="US DOE Joint Genome Institute (JGI-PGF)"/>
            <person name="Walter F."/>
            <person name="Albersmeier A."/>
            <person name="Kalinowski J."/>
            <person name="Ruckert C."/>
        </authorList>
    </citation>
    <scope>NUCLEOTIDE SEQUENCE</scope>
    <source>
        <strain evidence="2">CGMCC 1.15178</strain>
    </source>
</reference>
<evidence type="ECO:0000313" key="2">
    <source>
        <dbReference type="EMBL" id="GGD63243.1"/>
    </source>
</evidence>
<proteinExistence type="predicted"/>
<organism evidence="2 3">
    <name type="scientific">Paenibacillus nasutitermitis</name>
    <dbReference type="NCBI Taxonomy" id="1652958"/>
    <lineage>
        <taxon>Bacteria</taxon>
        <taxon>Bacillati</taxon>
        <taxon>Bacillota</taxon>
        <taxon>Bacilli</taxon>
        <taxon>Bacillales</taxon>
        <taxon>Paenibacillaceae</taxon>
        <taxon>Paenibacillus</taxon>
    </lineage>
</organism>
<feature type="domain" description="Beta-lactamase-related" evidence="1">
    <location>
        <begin position="1"/>
        <end position="240"/>
    </location>
</feature>
<evidence type="ECO:0000313" key="3">
    <source>
        <dbReference type="Proteomes" id="UP000612456"/>
    </source>
</evidence>